<dbReference type="EMBL" id="FXUO01000004">
    <property type="protein sequence ID" value="SMP92825.1"/>
    <property type="molecule type" value="Genomic_DNA"/>
</dbReference>
<sequence>MSEKTILHKRKNKLMKILKSLSIFLLIFITMNFSAQNYYDQQWKKIEDNYKKGTYKSNLPIILDIQNQALKDNNAIQIIKSLKAEFSITKQTYDDVKNDEKSVFFAKLKSIEPKLKGEERQLFRLLTLEFIRDYYQSNSWKINQKTNIDNVDLSQIETWSKLDFKNYLSKNYSDLEKDNAALRKIQMKKYSEIFDTTDNFEYSPTLADWYNYNYIDFLTNQNIFTPNELKINSTKINDIYDSEIASLSGNAQLYFKHQKINYNCEANHCKDQFAQLEKLVKDESAKGDYKVQIINDMIEILQQKQDYKAALAWIDEAKKLYPKSKFLNNVINKENDIKNPQLILFYENETQSNKPIHIVAEGKNLTMFSLNIYELQDNYQSFLNYVTNSYQKPFSSVKKSLIRTEQFSLPQSPDYKTHRTSLEVKPLPPGIYLAEYVVGNSVQSNFYFIVSDTKIIYSKKNDSGSNPDIMKLVNNENGKAFMNENLEITEFTEGNSAKNYTAKTDKLGNFQFPKSLDDNYYRYYLVKNGNNVVMIDVYGNNRYNRKQSENQETAQIFLDRKIYRPGQIVYFKVIATGINGETQKVKTLEKVPLNIIIHDTNGEELQTLKLTTNEFGSVNGSFTLPKNKLNGNFNIQVEENDNNSDYNISGYADFQVEEYKRPKFEVTFEPIKEEYKYGETIELKGKATMFSGVPLSNSIVNYEIKKQNIRWRYFWWYPRENDNENSILGDVKTNEKGEFTIKIELKKDETLEGIQIDNYAINASVTDINGETQSANTNVKVASVSHYITANEIGNTFSDEDVKLNVDTKNYNDQILKKSYNLKLEKLEEPKQIFRKNFASVIQDLPQLSKKEFVQKFPHDRFDKNDDVKNWKVSSAILNEVKNPVIQNQAKRSEESKDSSSLGMTSEPLNLGKLNAGTYKLQLYNIEGKDTIKTEQFFKVWDKKSLGENQNPFLEVIKPTQDFKRGEKAKVFVYSAIPDALVNIFIQNGKGETVTETKSFKNGILEYETVIPTGESISRVNLQFQLVAFNDVKTESVDLKIADSKDDLKIETVTFRDKLQPGQKEKWTIKISGADKEKINAEVLANMYDKSLDQFAVNSWNWQKFHSAFYESSYAIGNYLQQQYYRNYFTYQSNYYIQSPDFNWFDGRIYYGSNLDTDGDGIPNSLDACPTVPGTSQYQGCPKPAMAYASEVEMSAPVAKLQGKAAGINLQDSTNKNLEEVVIVGYSEKKKTAENIEKIPVRQNLNETAFFYPNLLTDKDGNVSFEFTSPEALTQWKLMFLAHTKDARAAILEKSVVTQKDFSITPNYPRFLREGDELNRQTKISSLINQKLTGFAQLQILDAFTNEDVTDKFGISQLTAVSGYNKEQSFSLAKNGNTSATWKLKVPNNVSSIIIKIVAKAGNFSDGEQKAIAVLPNRMLVTDALPIFVKEGQTKTFTLDNLKNSNSKTLTNVSNTLELTTNPIWEIMFALPSLKDDINNSADVVFNKWFADVLASEIFKANPKLKTVFDEYQSKGLLISNLEKNQELKQLLLDETPWILESKNETEQMQKLARLFDANTMRNSINEDWSELVKLQNPDGGFSWYQGYPSSYYTSLYILKNLGRINEWLKGNLSDYQSSEQKEMVKKLVSYVDNEVNKYWDSSTPLRMTKENIWNNFVLDYLDTRHYWEKEYALKAKGATLKTSVISKAKTAKITDFTFFGLHRSALLFNNYGLKDVSKKLMTYLKETSTETETQGVYWKQNLNDWGWYSSKTVNHAGALEAFQKLTPQDENFIEEMKIWLITQKEVNSWGNSRGTAEVIFTILNSGKSWTSSESDKAEITWGGKQLNPQTQATGYVKQTVTSDNIDKNLSTVTIKKESPGIVQGGLFWQYYEDLDKIKSSESYISISKELYKKVKTENGEQLIKINENSTLKVGDKVTVRMILNTDRNMEFIHLKDMRAAGFEPLDVISGYQWKNNLGYYQSTKDASTNFYIEYMPKGKYVFEYDYVANASGKFSNGITTLQNYYAPQMSAHTQGTKVKINE</sequence>
<proteinExistence type="inferred from homology"/>
<accession>A0ABY1R473</accession>
<evidence type="ECO:0000256" key="1">
    <source>
        <dbReference type="ARBA" id="ARBA00010556"/>
    </source>
</evidence>
<dbReference type="PANTHER" id="PTHR40094">
    <property type="entry name" value="ALPHA-2-MACROGLOBULIN HOMOLOG"/>
    <property type="match status" value="1"/>
</dbReference>
<dbReference type="Proteomes" id="UP001158050">
    <property type="component" value="Unassembled WGS sequence"/>
</dbReference>
<dbReference type="InterPro" id="IPR041246">
    <property type="entry name" value="Bact_MG10"/>
</dbReference>
<dbReference type="InterPro" id="IPR028974">
    <property type="entry name" value="TSP_type-3_rpt"/>
</dbReference>
<dbReference type="InterPro" id="IPR001599">
    <property type="entry name" value="Macroglobln_a2"/>
</dbReference>
<reference evidence="4 5" key="1">
    <citation type="submission" date="2017-05" db="EMBL/GenBank/DDBJ databases">
        <authorList>
            <person name="Varghese N."/>
            <person name="Submissions S."/>
        </authorList>
    </citation>
    <scope>NUCLEOTIDE SEQUENCE [LARGE SCALE GENOMIC DNA]</scope>
    <source>
        <strain evidence="4 5">DSM 18015</strain>
    </source>
</reference>
<feature type="region of interest" description="Disordered" evidence="2">
    <location>
        <begin position="887"/>
        <end position="906"/>
    </location>
</feature>
<dbReference type="Pfam" id="PF17973">
    <property type="entry name" value="bMG10"/>
    <property type="match status" value="1"/>
</dbReference>
<dbReference type="SUPFAM" id="SSF48239">
    <property type="entry name" value="Terpenoid cyclases/Protein prenyltransferases"/>
    <property type="match status" value="1"/>
</dbReference>
<dbReference type="SMART" id="SM01360">
    <property type="entry name" value="A2M"/>
    <property type="match status" value="1"/>
</dbReference>
<dbReference type="InterPro" id="IPR002890">
    <property type="entry name" value="MG2"/>
</dbReference>
<protein>
    <submittedName>
        <fullName evidence="4">Alpha-2-macroglobulin family protein</fullName>
    </submittedName>
</protein>
<evidence type="ECO:0000313" key="5">
    <source>
        <dbReference type="Proteomes" id="UP001158050"/>
    </source>
</evidence>
<dbReference type="InterPro" id="IPR008930">
    <property type="entry name" value="Terpenoid_cyclase/PrenylTrfase"/>
</dbReference>
<evidence type="ECO:0000256" key="2">
    <source>
        <dbReference type="SAM" id="MobiDB-lite"/>
    </source>
</evidence>
<feature type="domain" description="Alpha-2-macroglobulin" evidence="3">
    <location>
        <begin position="1248"/>
        <end position="1338"/>
    </location>
</feature>
<name>A0ABY1R473_9FLAO</name>
<dbReference type="PANTHER" id="PTHR40094:SF1">
    <property type="entry name" value="UBIQUITIN DOMAIN-CONTAINING PROTEIN"/>
    <property type="match status" value="1"/>
</dbReference>
<gene>
    <name evidence="4" type="ORF">SAMN05421679_104203</name>
</gene>
<comment type="caution">
    <text evidence="4">The sequence shown here is derived from an EMBL/GenBank/DDBJ whole genome shotgun (WGS) entry which is preliminary data.</text>
</comment>
<organism evidence="4 5">
    <name type="scientific">Epilithonimonas pallida</name>
    <dbReference type="NCBI Taxonomy" id="373671"/>
    <lineage>
        <taxon>Bacteria</taxon>
        <taxon>Pseudomonadati</taxon>
        <taxon>Bacteroidota</taxon>
        <taxon>Flavobacteriia</taxon>
        <taxon>Flavobacteriales</taxon>
        <taxon>Weeksellaceae</taxon>
        <taxon>Chryseobacterium group</taxon>
        <taxon>Epilithonimonas</taxon>
    </lineage>
</organism>
<dbReference type="SUPFAM" id="SSF103647">
    <property type="entry name" value="TSP type-3 repeat"/>
    <property type="match status" value="1"/>
</dbReference>
<dbReference type="Gene3D" id="2.60.40.1930">
    <property type="match status" value="1"/>
</dbReference>
<dbReference type="Pfam" id="PF00207">
    <property type="entry name" value="A2M"/>
    <property type="match status" value="1"/>
</dbReference>
<dbReference type="Gene3D" id="1.50.10.20">
    <property type="match status" value="1"/>
</dbReference>
<dbReference type="Pfam" id="PF01835">
    <property type="entry name" value="MG2"/>
    <property type="match status" value="1"/>
</dbReference>
<dbReference type="InterPro" id="IPR051802">
    <property type="entry name" value="YfhM-like"/>
</dbReference>
<keyword evidence="5" id="KW-1185">Reference proteome</keyword>
<evidence type="ECO:0000313" key="4">
    <source>
        <dbReference type="EMBL" id="SMP92825.1"/>
    </source>
</evidence>
<comment type="similarity">
    <text evidence="1">Belongs to the protease inhibitor I39 (alpha-2-macroglobulin) family. Bacterial alpha-2-macroglobulin subfamily.</text>
</comment>
<evidence type="ECO:0000259" key="3">
    <source>
        <dbReference type="SMART" id="SM01360"/>
    </source>
</evidence>